<sequence length="321" mass="34985">MRIPDGWSTRRPTLADQSAILAVLRASELASTGEPDSTLDTVREALTAPNCDPARDSLLAVDPAGEVVGWTYLDNPTGSDQEFVEVFVHPDRGEPALAPLLAAQLDRVAERATEFGHPVLTLSAGAIPTERRWIGTLRAAGFDFHKRHARMRRPLTGLPAQPPGPPAGVRIRPVRPDDAADLRRFHEILEAGFGALPDHQPSTYEQWWERVAAEPTVAWDEWFVAEVDGMPAGILQSSDRMLDQDEGWVRYLSVSADHRRRGIGAALLAAAFARYAAKGRRSAGLGVDLANPTEAARLYRSVGMTPVFEADIFQRTVCAAG</sequence>
<dbReference type="PROSITE" id="PS51186">
    <property type="entry name" value="GNAT"/>
    <property type="match status" value="1"/>
</dbReference>
<keyword evidence="6" id="KW-1185">Reference proteome</keyword>
<name>A0ABV8KL80_9ACTN</name>
<protein>
    <submittedName>
        <fullName evidence="5">GNAT family N-acetyltransferase</fullName>
        <ecNumber evidence="5">2.3.-.-</ecNumber>
    </submittedName>
</protein>
<reference evidence="6" key="1">
    <citation type="journal article" date="2019" name="Int. J. Syst. Evol. Microbiol.">
        <title>The Global Catalogue of Microorganisms (GCM) 10K type strain sequencing project: providing services to taxonomists for standard genome sequencing and annotation.</title>
        <authorList>
            <consortium name="The Broad Institute Genomics Platform"/>
            <consortium name="The Broad Institute Genome Sequencing Center for Infectious Disease"/>
            <person name="Wu L."/>
            <person name="Ma J."/>
        </authorList>
    </citation>
    <scope>NUCLEOTIDE SEQUENCE [LARGE SCALE GENOMIC DNA]</scope>
    <source>
        <strain evidence="6">2902at01</strain>
    </source>
</reference>
<dbReference type="Gene3D" id="3.40.630.30">
    <property type="match status" value="1"/>
</dbReference>
<organism evidence="5 6">
    <name type="scientific">Micromonospora zhanjiangensis</name>
    <dbReference type="NCBI Taxonomy" id="1522057"/>
    <lineage>
        <taxon>Bacteria</taxon>
        <taxon>Bacillati</taxon>
        <taxon>Actinomycetota</taxon>
        <taxon>Actinomycetes</taxon>
        <taxon>Micromonosporales</taxon>
        <taxon>Micromonosporaceae</taxon>
        <taxon>Micromonospora</taxon>
    </lineage>
</organism>
<dbReference type="Pfam" id="PF13508">
    <property type="entry name" value="Acetyltransf_7"/>
    <property type="match status" value="1"/>
</dbReference>
<dbReference type="InterPro" id="IPR016181">
    <property type="entry name" value="Acyl_CoA_acyltransferase"/>
</dbReference>
<accession>A0ABV8KL80</accession>
<evidence type="ECO:0000313" key="6">
    <source>
        <dbReference type="Proteomes" id="UP001595868"/>
    </source>
</evidence>
<evidence type="ECO:0000256" key="3">
    <source>
        <dbReference type="SAM" id="MobiDB-lite"/>
    </source>
</evidence>
<feature type="region of interest" description="Disordered" evidence="3">
    <location>
        <begin position="154"/>
        <end position="173"/>
    </location>
</feature>
<dbReference type="InterPro" id="IPR050832">
    <property type="entry name" value="Bact_Acetyltransf"/>
</dbReference>
<keyword evidence="2 5" id="KW-0012">Acyltransferase</keyword>
<dbReference type="SUPFAM" id="SSF55729">
    <property type="entry name" value="Acyl-CoA N-acyltransferases (Nat)"/>
    <property type="match status" value="2"/>
</dbReference>
<evidence type="ECO:0000256" key="2">
    <source>
        <dbReference type="ARBA" id="ARBA00023315"/>
    </source>
</evidence>
<dbReference type="Proteomes" id="UP001595868">
    <property type="component" value="Unassembled WGS sequence"/>
</dbReference>
<dbReference type="InterPro" id="IPR000182">
    <property type="entry name" value="GNAT_dom"/>
</dbReference>
<gene>
    <name evidence="5" type="ORF">ACFOX0_12635</name>
</gene>
<dbReference type="CDD" id="cd04301">
    <property type="entry name" value="NAT_SF"/>
    <property type="match status" value="1"/>
</dbReference>
<feature type="domain" description="N-acetyltransferase" evidence="4">
    <location>
        <begin position="169"/>
        <end position="318"/>
    </location>
</feature>
<dbReference type="GO" id="GO:0016746">
    <property type="term" value="F:acyltransferase activity"/>
    <property type="evidence" value="ECO:0007669"/>
    <property type="project" value="UniProtKB-KW"/>
</dbReference>
<comment type="caution">
    <text evidence="5">The sequence shown here is derived from an EMBL/GenBank/DDBJ whole genome shotgun (WGS) entry which is preliminary data.</text>
</comment>
<keyword evidence="1 5" id="KW-0808">Transferase</keyword>
<evidence type="ECO:0000256" key="1">
    <source>
        <dbReference type="ARBA" id="ARBA00022679"/>
    </source>
</evidence>
<dbReference type="EMBL" id="JBHSBN010000007">
    <property type="protein sequence ID" value="MFC4106771.1"/>
    <property type="molecule type" value="Genomic_DNA"/>
</dbReference>
<dbReference type="EC" id="2.3.-.-" evidence="5"/>
<dbReference type="RefSeq" id="WP_377545017.1">
    <property type="nucleotide sequence ID" value="NZ_JBHSBN010000007.1"/>
</dbReference>
<evidence type="ECO:0000259" key="4">
    <source>
        <dbReference type="PROSITE" id="PS51186"/>
    </source>
</evidence>
<proteinExistence type="predicted"/>
<dbReference type="PANTHER" id="PTHR43877">
    <property type="entry name" value="AMINOALKYLPHOSPHONATE N-ACETYLTRANSFERASE-RELATED-RELATED"/>
    <property type="match status" value="1"/>
</dbReference>
<evidence type="ECO:0000313" key="5">
    <source>
        <dbReference type="EMBL" id="MFC4106771.1"/>
    </source>
</evidence>